<protein>
    <submittedName>
        <fullName evidence="1">Uncharacterized protein</fullName>
    </submittedName>
</protein>
<keyword evidence="2" id="KW-1185">Reference proteome</keyword>
<comment type="caution">
    <text evidence="1">The sequence shown here is derived from an EMBL/GenBank/DDBJ whole genome shotgun (WGS) entry which is preliminary data.</text>
</comment>
<dbReference type="Proteomes" id="UP001054857">
    <property type="component" value="Unassembled WGS sequence"/>
</dbReference>
<sequence length="248" mass="25707">MLRKVRSHAQGLRLHDALSNSPLTIVYQCIGNVKAAQLEDALRAEVPESQDGLKAVPVSFRVKNSLASATGRADVAAFLQTTNVLVGWELNATGTPSTSITSAGARPVKLAESLTDLVAESTSQASASQQGPRRQPPQRTLATLIKASLGLSSKYPIAPLAGFFHGQRIGLSDLARWSELDDKTVYGELLAQLGSVPYQLVDSISVGDAGISSLLDSQSGPLLALLSSRQQSDPAAAAAAAPGAPGSA</sequence>
<name>A0AAD3HNA6_9CHLO</name>
<accession>A0AAD3HNA6</accession>
<reference evidence="1 2" key="1">
    <citation type="journal article" date="2021" name="Sci. Rep.">
        <title>Genome sequencing of the multicellular alga Astrephomene provides insights into convergent evolution of germ-soma differentiation.</title>
        <authorList>
            <person name="Yamashita S."/>
            <person name="Yamamoto K."/>
            <person name="Matsuzaki R."/>
            <person name="Suzuki S."/>
            <person name="Yamaguchi H."/>
            <person name="Hirooka S."/>
            <person name="Minakuchi Y."/>
            <person name="Miyagishima S."/>
            <person name="Kawachi M."/>
            <person name="Toyoda A."/>
            <person name="Nozaki H."/>
        </authorList>
    </citation>
    <scope>NUCLEOTIDE SEQUENCE [LARGE SCALE GENOMIC DNA]</scope>
    <source>
        <strain evidence="1 2">NIES-4017</strain>
    </source>
</reference>
<dbReference type="AlphaFoldDB" id="A0AAD3HNA6"/>
<evidence type="ECO:0000313" key="2">
    <source>
        <dbReference type="Proteomes" id="UP001054857"/>
    </source>
</evidence>
<dbReference type="EMBL" id="BMAR01000019">
    <property type="protein sequence ID" value="GFR47719.1"/>
    <property type="molecule type" value="Genomic_DNA"/>
</dbReference>
<organism evidence="1 2">
    <name type="scientific">Astrephomene gubernaculifera</name>
    <dbReference type="NCBI Taxonomy" id="47775"/>
    <lineage>
        <taxon>Eukaryota</taxon>
        <taxon>Viridiplantae</taxon>
        <taxon>Chlorophyta</taxon>
        <taxon>core chlorophytes</taxon>
        <taxon>Chlorophyceae</taxon>
        <taxon>CS clade</taxon>
        <taxon>Chlamydomonadales</taxon>
        <taxon>Astrephomenaceae</taxon>
        <taxon>Astrephomene</taxon>
    </lineage>
</organism>
<gene>
    <name evidence="1" type="ORF">Agub_g9473</name>
</gene>
<proteinExistence type="predicted"/>
<evidence type="ECO:0000313" key="1">
    <source>
        <dbReference type="EMBL" id="GFR47719.1"/>
    </source>
</evidence>